<accession>A0ABP1DEQ3</accession>
<reference evidence="3" key="1">
    <citation type="submission" date="2024-04" db="EMBL/GenBank/DDBJ databases">
        <authorList>
            <person name="Shaw F."/>
            <person name="Minotto A."/>
        </authorList>
    </citation>
    <scope>NUCLEOTIDE SEQUENCE [LARGE SCALE GENOMIC DNA]</scope>
</reference>
<keyword evidence="3" id="KW-1185">Reference proteome</keyword>
<sequence>MTLLPSNLKVAASMPRPRSSANAKSAEMSRELQSIESNNTTGQQQGAINDGNVHRYTRSERARKAMAELLEAIYEDSDDMNLSGSNTPSCDDNNPFKDGDVAGSTQVDGSENASLSISEVNASAQGEIMSMLQEVDIAAAWAESS</sequence>
<feature type="compositionally biased region" description="Polar residues" evidence="1">
    <location>
        <begin position="80"/>
        <end position="92"/>
    </location>
</feature>
<protein>
    <submittedName>
        <fullName evidence="2">Uncharacterized protein</fullName>
    </submittedName>
</protein>
<name>A0ABP1DEQ3_9APHY</name>
<feature type="compositionally biased region" description="Polar residues" evidence="1">
    <location>
        <begin position="103"/>
        <end position="112"/>
    </location>
</feature>
<evidence type="ECO:0000256" key="1">
    <source>
        <dbReference type="SAM" id="MobiDB-lite"/>
    </source>
</evidence>
<organism evidence="2 3">
    <name type="scientific">Somion occarium</name>
    <dbReference type="NCBI Taxonomy" id="3059160"/>
    <lineage>
        <taxon>Eukaryota</taxon>
        <taxon>Fungi</taxon>
        <taxon>Dikarya</taxon>
        <taxon>Basidiomycota</taxon>
        <taxon>Agaricomycotina</taxon>
        <taxon>Agaricomycetes</taxon>
        <taxon>Polyporales</taxon>
        <taxon>Cerrenaceae</taxon>
        <taxon>Somion</taxon>
    </lineage>
</organism>
<feature type="region of interest" description="Disordered" evidence="1">
    <location>
        <begin position="78"/>
        <end position="112"/>
    </location>
</feature>
<evidence type="ECO:0000313" key="2">
    <source>
        <dbReference type="EMBL" id="CAL1706315.1"/>
    </source>
</evidence>
<proteinExistence type="predicted"/>
<evidence type="ECO:0000313" key="3">
    <source>
        <dbReference type="Proteomes" id="UP001497453"/>
    </source>
</evidence>
<feature type="region of interest" description="Disordered" evidence="1">
    <location>
        <begin position="1"/>
        <end position="55"/>
    </location>
</feature>
<gene>
    <name evidence="2" type="ORF">GFSPODELE1_LOCUS5818</name>
</gene>
<feature type="compositionally biased region" description="Polar residues" evidence="1">
    <location>
        <begin position="31"/>
        <end position="47"/>
    </location>
</feature>
<dbReference type="Proteomes" id="UP001497453">
    <property type="component" value="Chromosome 4"/>
</dbReference>
<dbReference type="EMBL" id="OZ037947">
    <property type="protein sequence ID" value="CAL1706315.1"/>
    <property type="molecule type" value="Genomic_DNA"/>
</dbReference>